<name>A0A8J5CNS8_CHIOP</name>
<feature type="region of interest" description="Disordered" evidence="1">
    <location>
        <begin position="1"/>
        <end position="31"/>
    </location>
</feature>
<organism evidence="3 4">
    <name type="scientific">Chionoecetes opilio</name>
    <name type="common">Atlantic snow crab</name>
    <name type="synonym">Cancer opilio</name>
    <dbReference type="NCBI Taxonomy" id="41210"/>
    <lineage>
        <taxon>Eukaryota</taxon>
        <taxon>Metazoa</taxon>
        <taxon>Ecdysozoa</taxon>
        <taxon>Arthropoda</taxon>
        <taxon>Crustacea</taxon>
        <taxon>Multicrustacea</taxon>
        <taxon>Malacostraca</taxon>
        <taxon>Eumalacostraca</taxon>
        <taxon>Eucarida</taxon>
        <taxon>Decapoda</taxon>
        <taxon>Pleocyemata</taxon>
        <taxon>Brachyura</taxon>
        <taxon>Eubrachyura</taxon>
        <taxon>Majoidea</taxon>
        <taxon>Majidae</taxon>
        <taxon>Chionoecetes</taxon>
    </lineage>
</organism>
<evidence type="ECO:0000313" key="3">
    <source>
        <dbReference type="EMBL" id="KAG0714662.1"/>
    </source>
</evidence>
<dbReference type="AlphaFoldDB" id="A0A8J5CNS8"/>
<evidence type="ECO:0000256" key="1">
    <source>
        <dbReference type="SAM" id="MobiDB-lite"/>
    </source>
</evidence>
<dbReference type="EMBL" id="JACEEZ010020343">
    <property type="protein sequence ID" value="KAG0714662.1"/>
    <property type="molecule type" value="Genomic_DNA"/>
</dbReference>
<dbReference type="GO" id="GO:0006398">
    <property type="term" value="P:mRNA 3'-end processing by stem-loop binding and cleavage"/>
    <property type="evidence" value="ECO:0007669"/>
    <property type="project" value="TreeGrafter"/>
</dbReference>
<feature type="compositionally biased region" description="Basic and acidic residues" evidence="1">
    <location>
        <begin position="1"/>
        <end position="11"/>
    </location>
</feature>
<dbReference type="Pfam" id="PF01423">
    <property type="entry name" value="LSM"/>
    <property type="match status" value="1"/>
</dbReference>
<dbReference type="InterPro" id="IPR001163">
    <property type="entry name" value="Sm_dom_euk/arc"/>
</dbReference>
<dbReference type="CDD" id="cd01739">
    <property type="entry name" value="LSm11_M"/>
    <property type="match status" value="1"/>
</dbReference>
<dbReference type="SUPFAM" id="SSF50182">
    <property type="entry name" value="Sm-like ribonucleoproteins"/>
    <property type="match status" value="1"/>
</dbReference>
<dbReference type="SMART" id="SM00651">
    <property type="entry name" value="Sm"/>
    <property type="match status" value="1"/>
</dbReference>
<dbReference type="Gene3D" id="2.30.30.100">
    <property type="match status" value="1"/>
</dbReference>
<accession>A0A8J5CNS8</accession>
<gene>
    <name evidence="3" type="primary">lsm11</name>
    <name evidence="3" type="ORF">GWK47_013683</name>
</gene>
<evidence type="ECO:0000259" key="2">
    <source>
        <dbReference type="SMART" id="SM00651"/>
    </source>
</evidence>
<feature type="compositionally biased region" description="Basic residues" evidence="1">
    <location>
        <begin position="291"/>
        <end position="303"/>
    </location>
</feature>
<dbReference type="GO" id="GO:0005683">
    <property type="term" value="C:U7 snRNP"/>
    <property type="evidence" value="ECO:0007669"/>
    <property type="project" value="TreeGrafter"/>
</dbReference>
<feature type="domain" description="Sm" evidence="2">
    <location>
        <begin position="109"/>
        <end position="322"/>
    </location>
</feature>
<evidence type="ECO:0000313" key="4">
    <source>
        <dbReference type="Proteomes" id="UP000770661"/>
    </source>
</evidence>
<keyword evidence="4" id="KW-1185">Reference proteome</keyword>
<protein>
    <submittedName>
        <fullName evidence="3">U7 snRNA-associated Sm-like protein LSm11</fullName>
    </submittedName>
</protein>
<dbReference type="Proteomes" id="UP000770661">
    <property type="component" value="Unassembled WGS sequence"/>
</dbReference>
<sequence length="325" mass="37014">MADRDELDFKSSRFNPARALSSPDIQLPDPNAEEFDDLYSLRETVHSHNFNVARELPGVLGPGGIPRQQVRQLPAERRFTADQGLIRGRGRRRVRNVISRMEDMAGPLALLSRCRDDNARVKVYTRNHSEVRGVLTGYVVAFDKHWNLALRDVDEVFQKKLRCKAPALGDVSGYVKVDDLSIHDSPETSDDDEPRGKESRGGAGGGRSREEQGRVTRKHEATEAAARRSVLVDKKHPGTSEAQDARRLELGRDSQGRRDKETKRNTMEGDKKEVKEDKETETEEEEMGEIKKRKRKRKKREIRKRHVNQLLVRGENVVLISVVKP</sequence>
<comment type="caution">
    <text evidence="3">The sequence shown here is derived from an EMBL/GenBank/DDBJ whole genome shotgun (WGS) entry which is preliminary data.</text>
</comment>
<feature type="compositionally biased region" description="Basic and acidic residues" evidence="1">
    <location>
        <begin position="207"/>
        <end position="278"/>
    </location>
</feature>
<proteinExistence type="predicted"/>
<dbReference type="PANTHER" id="PTHR21415:SF1">
    <property type="entry name" value="U7 SNRNA-ASSOCIATED SM-LIKE PROTEIN LSM11"/>
    <property type="match status" value="1"/>
</dbReference>
<dbReference type="InterPro" id="IPR034109">
    <property type="entry name" value="Lsm11_M"/>
</dbReference>
<dbReference type="OrthoDB" id="10002367at2759"/>
<feature type="region of interest" description="Disordered" evidence="1">
    <location>
        <begin position="179"/>
        <end position="303"/>
    </location>
</feature>
<dbReference type="PANTHER" id="PTHR21415">
    <property type="entry name" value="U7 SNRNA-ASSOCIATED SM-LIKE PROTEIN LSM11"/>
    <property type="match status" value="1"/>
</dbReference>
<dbReference type="InterPro" id="IPR010920">
    <property type="entry name" value="LSM_dom_sf"/>
</dbReference>
<reference evidence="3" key="1">
    <citation type="submission" date="2020-07" db="EMBL/GenBank/DDBJ databases">
        <title>The High-quality genome of the commercially important snow crab, Chionoecetes opilio.</title>
        <authorList>
            <person name="Jeong J.-H."/>
            <person name="Ryu S."/>
        </authorList>
    </citation>
    <scope>NUCLEOTIDE SEQUENCE</scope>
    <source>
        <strain evidence="3">MADBK_172401_WGS</strain>
        <tissue evidence="3">Digestive gland</tissue>
    </source>
</reference>
<dbReference type="InterPro" id="IPR039267">
    <property type="entry name" value="Lsm11"/>
</dbReference>
<dbReference type="GO" id="GO:0071209">
    <property type="term" value="F:U7 snRNA binding"/>
    <property type="evidence" value="ECO:0007669"/>
    <property type="project" value="InterPro"/>
</dbReference>